<accession>A0A9D4SQS4</accession>
<sequence>MTSVDIDLAFSFLSLATVEQLRNIEEMNIPWLPPMRGQGGREHPVRALRRTVESCPVLEQRLERLACFYCWMAPLQVLQPWTLMTLGDVFQEESFSEAALLIRIANAIRDLGRETTFVTAESETLVYGCVLVQDTEPRAPAHVICMCCWRSLPFMALYAPDTKVLPLLDVALTAVLGCDTEPLLCGLHEFLCEAYNEVHNYANRQREQ</sequence>
<proteinExistence type="predicted"/>
<reference evidence="1" key="1">
    <citation type="journal article" date="2020" name="Cell">
        <title>Large-Scale Comparative Analyses of Tick Genomes Elucidate Their Genetic Diversity and Vector Capacities.</title>
        <authorList>
            <consortium name="Tick Genome and Microbiome Consortium (TIGMIC)"/>
            <person name="Jia N."/>
            <person name="Wang J."/>
            <person name="Shi W."/>
            <person name="Du L."/>
            <person name="Sun Y."/>
            <person name="Zhan W."/>
            <person name="Jiang J.F."/>
            <person name="Wang Q."/>
            <person name="Zhang B."/>
            <person name="Ji P."/>
            <person name="Bell-Sakyi L."/>
            <person name="Cui X.M."/>
            <person name="Yuan T.T."/>
            <person name="Jiang B.G."/>
            <person name="Yang W.F."/>
            <person name="Lam T.T."/>
            <person name="Chang Q.C."/>
            <person name="Ding S.J."/>
            <person name="Wang X.J."/>
            <person name="Zhu J.G."/>
            <person name="Ruan X.D."/>
            <person name="Zhao L."/>
            <person name="Wei J.T."/>
            <person name="Ye R.Z."/>
            <person name="Que T.C."/>
            <person name="Du C.H."/>
            <person name="Zhou Y.H."/>
            <person name="Cheng J.X."/>
            <person name="Dai P.F."/>
            <person name="Guo W.B."/>
            <person name="Han X.H."/>
            <person name="Huang E.J."/>
            <person name="Li L.F."/>
            <person name="Wei W."/>
            <person name="Gao Y.C."/>
            <person name="Liu J.Z."/>
            <person name="Shao H.Z."/>
            <person name="Wang X."/>
            <person name="Wang C.C."/>
            <person name="Yang T.C."/>
            <person name="Huo Q.B."/>
            <person name="Li W."/>
            <person name="Chen H.Y."/>
            <person name="Chen S.E."/>
            <person name="Zhou L.G."/>
            <person name="Ni X.B."/>
            <person name="Tian J.H."/>
            <person name="Sheng Y."/>
            <person name="Liu T."/>
            <person name="Pan Y.S."/>
            <person name="Xia L.Y."/>
            <person name="Li J."/>
            <person name="Zhao F."/>
            <person name="Cao W.C."/>
        </authorList>
    </citation>
    <scope>NUCLEOTIDE SEQUENCE</scope>
    <source>
        <strain evidence="1">Rsan-2018</strain>
    </source>
</reference>
<keyword evidence="2" id="KW-1185">Reference proteome</keyword>
<dbReference type="AlphaFoldDB" id="A0A9D4SQS4"/>
<evidence type="ECO:0000313" key="1">
    <source>
        <dbReference type="EMBL" id="KAH7939502.1"/>
    </source>
</evidence>
<dbReference type="Proteomes" id="UP000821837">
    <property type="component" value="Chromosome 8"/>
</dbReference>
<name>A0A9D4SQS4_RHISA</name>
<organism evidence="1 2">
    <name type="scientific">Rhipicephalus sanguineus</name>
    <name type="common">Brown dog tick</name>
    <name type="synonym">Ixodes sanguineus</name>
    <dbReference type="NCBI Taxonomy" id="34632"/>
    <lineage>
        <taxon>Eukaryota</taxon>
        <taxon>Metazoa</taxon>
        <taxon>Ecdysozoa</taxon>
        <taxon>Arthropoda</taxon>
        <taxon>Chelicerata</taxon>
        <taxon>Arachnida</taxon>
        <taxon>Acari</taxon>
        <taxon>Parasitiformes</taxon>
        <taxon>Ixodida</taxon>
        <taxon>Ixodoidea</taxon>
        <taxon>Ixodidae</taxon>
        <taxon>Rhipicephalinae</taxon>
        <taxon>Rhipicephalus</taxon>
        <taxon>Rhipicephalus</taxon>
    </lineage>
</organism>
<comment type="caution">
    <text evidence="1">The sequence shown here is derived from an EMBL/GenBank/DDBJ whole genome shotgun (WGS) entry which is preliminary data.</text>
</comment>
<protein>
    <submittedName>
        <fullName evidence="1">Uncharacterized protein</fullName>
    </submittedName>
</protein>
<evidence type="ECO:0000313" key="2">
    <source>
        <dbReference type="Proteomes" id="UP000821837"/>
    </source>
</evidence>
<gene>
    <name evidence="1" type="ORF">HPB52_013342</name>
</gene>
<reference evidence="1" key="2">
    <citation type="submission" date="2021-09" db="EMBL/GenBank/DDBJ databases">
        <authorList>
            <person name="Jia N."/>
            <person name="Wang J."/>
            <person name="Shi W."/>
            <person name="Du L."/>
            <person name="Sun Y."/>
            <person name="Zhan W."/>
            <person name="Jiang J."/>
            <person name="Wang Q."/>
            <person name="Zhang B."/>
            <person name="Ji P."/>
            <person name="Sakyi L.B."/>
            <person name="Cui X."/>
            <person name="Yuan T."/>
            <person name="Jiang B."/>
            <person name="Yang W."/>
            <person name="Lam T.T.-Y."/>
            <person name="Chang Q."/>
            <person name="Ding S."/>
            <person name="Wang X."/>
            <person name="Zhu J."/>
            <person name="Ruan X."/>
            <person name="Zhao L."/>
            <person name="Wei J."/>
            <person name="Que T."/>
            <person name="Du C."/>
            <person name="Cheng J."/>
            <person name="Dai P."/>
            <person name="Han X."/>
            <person name="Huang E."/>
            <person name="Gao Y."/>
            <person name="Liu J."/>
            <person name="Shao H."/>
            <person name="Ye R."/>
            <person name="Li L."/>
            <person name="Wei W."/>
            <person name="Wang X."/>
            <person name="Wang C."/>
            <person name="Huo Q."/>
            <person name="Li W."/>
            <person name="Guo W."/>
            <person name="Chen H."/>
            <person name="Chen S."/>
            <person name="Zhou L."/>
            <person name="Zhou L."/>
            <person name="Ni X."/>
            <person name="Tian J."/>
            <person name="Zhou Y."/>
            <person name="Sheng Y."/>
            <person name="Liu T."/>
            <person name="Pan Y."/>
            <person name="Xia L."/>
            <person name="Li J."/>
            <person name="Zhao F."/>
            <person name="Cao W."/>
        </authorList>
    </citation>
    <scope>NUCLEOTIDE SEQUENCE</scope>
    <source>
        <strain evidence="1">Rsan-2018</strain>
        <tissue evidence="1">Larvae</tissue>
    </source>
</reference>
<dbReference type="EMBL" id="JABSTV010001254">
    <property type="protein sequence ID" value="KAH7939502.1"/>
    <property type="molecule type" value="Genomic_DNA"/>
</dbReference>